<dbReference type="InterPro" id="IPR006102">
    <property type="entry name" value="Ig-like_GH2"/>
</dbReference>
<evidence type="ECO:0000259" key="9">
    <source>
        <dbReference type="Pfam" id="PF02837"/>
    </source>
</evidence>
<organism evidence="12 13">
    <name type="scientific">Microbacter margulisiae</name>
    <dbReference type="NCBI Taxonomy" id="1350067"/>
    <lineage>
        <taxon>Bacteria</taxon>
        <taxon>Pseudomonadati</taxon>
        <taxon>Bacteroidota</taxon>
        <taxon>Bacteroidia</taxon>
        <taxon>Bacteroidales</taxon>
        <taxon>Porphyromonadaceae</taxon>
        <taxon>Microbacter</taxon>
    </lineage>
</organism>
<evidence type="ECO:0000259" key="10">
    <source>
        <dbReference type="Pfam" id="PF16355"/>
    </source>
</evidence>
<keyword evidence="3" id="KW-0645">Protease</keyword>
<dbReference type="GO" id="GO:0006508">
    <property type="term" value="P:proteolysis"/>
    <property type="evidence" value="ECO:0007669"/>
    <property type="project" value="UniProtKB-KW"/>
</dbReference>
<dbReference type="Pfam" id="PF02837">
    <property type="entry name" value="Glyco_hydro_2_N"/>
    <property type="match status" value="1"/>
</dbReference>
<feature type="domain" description="Glycoside hydrolase family 2 immunoglobulin-like beta-sandwich" evidence="7">
    <location>
        <begin position="259"/>
        <end position="362"/>
    </location>
</feature>
<evidence type="ECO:0000313" key="12">
    <source>
        <dbReference type="EMBL" id="MBB3188479.1"/>
    </source>
</evidence>
<evidence type="ECO:0000256" key="6">
    <source>
        <dbReference type="ARBA" id="ARBA00023295"/>
    </source>
</evidence>
<keyword evidence="13" id="KW-1185">Reference proteome</keyword>
<dbReference type="PANTHER" id="PTHR42732:SF1">
    <property type="entry name" value="BETA-MANNOSIDASE"/>
    <property type="match status" value="1"/>
</dbReference>
<evidence type="ECO:0000256" key="3">
    <source>
        <dbReference type="ARBA" id="ARBA00022670"/>
    </source>
</evidence>
<dbReference type="Gene3D" id="3.20.20.80">
    <property type="entry name" value="Glycosidases"/>
    <property type="match status" value="1"/>
</dbReference>
<dbReference type="PROSITE" id="PS00608">
    <property type="entry name" value="GLYCOSYL_HYDROL_F2_2"/>
    <property type="match status" value="1"/>
</dbReference>
<dbReference type="GO" id="GO:0005975">
    <property type="term" value="P:carbohydrate metabolic process"/>
    <property type="evidence" value="ECO:0007669"/>
    <property type="project" value="InterPro"/>
</dbReference>
<dbReference type="GO" id="GO:0008234">
    <property type="term" value="F:cysteine-type peptidase activity"/>
    <property type="evidence" value="ECO:0007669"/>
    <property type="project" value="UniProtKB-KW"/>
</dbReference>
<dbReference type="GO" id="GO:0004565">
    <property type="term" value="F:beta-galactosidase activity"/>
    <property type="evidence" value="ECO:0007669"/>
    <property type="project" value="UniProtKB-EC"/>
</dbReference>
<dbReference type="EC" id="3.2.1.23" evidence="12"/>
<reference evidence="12 13" key="1">
    <citation type="submission" date="2020-08" db="EMBL/GenBank/DDBJ databases">
        <title>Genomic Encyclopedia of Type Strains, Phase IV (KMG-IV): sequencing the most valuable type-strain genomes for metagenomic binning, comparative biology and taxonomic classification.</title>
        <authorList>
            <person name="Goeker M."/>
        </authorList>
    </citation>
    <scope>NUCLEOTIDE SEQUENCE [LARGE SCALE GENOMIC DNA]</scope>
    <source>
        <strain evidence="12 13">DSM 27471</strain>
    </source>
</reference>
<dbReference type="EMBL" id="JACHYB010000002">
    <property type="protein sequence ID" value="MBB3188479.1"/>
    <property type="molecule type" value="Genomic_DNA"/>
</dbReference>
<dbReference type="InterPro" id="IPR023232">
    <property type="entry name" value="Glyco_hydro_2_AS"/>
</dbReference>
<comment type="similarity">
    <text evidence="1">Belongs to the peptidase C25 family.</text>
</comment>
<dbReference type="Gene3D" id="2.60.40.10">
    <property type="entry name" value="Immunoglobulins"/>
    <property type="match status" value="3"/>
</dbReference>
<evidence type="ECO:0000259" key="7">
    <source>
        <dbReference type="Pfam" id="PF00703"/>
    </source>
</evidence>
<dbReference type="InterPro" id="IPR006103">
    <property type="entry name" value="Glyco_hydro_2_cat"/>
</dbReference>
<dbReference type="InterPro" id="IPR013783">
    <property type="entry name" value="Ig-like_fold"/>
</dbReference>
<evidence type="ECO:0000256" key="2">
    <source>
        <dbReference type="ARBA" id="ARBA00007401"/>
    </source>
</evidence>
<proteinExistence type="inferred from homology"/>
<evidence type="ECO:0000259" key="11">
    <source>
        <dbReference type="Pfam" id="PF18565"/>
    </source>
</evidence>
<dbReference type="InterPro" id="IPR006101">
    <property type="entry name" value="Glyco_hydro_2"/>
</dbReference>
<evidence type="ECO:0000256" key="4">
    <source>
        <dbReference type="ARBA" id="ARBA00022801"/>
    </source>
</evidence>
<evidence type="ECO:0000313" key="13">
    <source>
        <dbReference type="Proteomes" id="UP000544222"/>
    </source>
</evidence>
<dbReference type="AlphaFoldDB" id="A0A7W5H3C8"/>
<evidence type="ECO:0000259" key="8">
    <source>
        <dbReference type="Pfam" id="PF02836"/>
    </source>
</evidence>
<dbReference type="InterPro" id="IPR048230">
    <property type="entry name" value="GalA-like"/>
</dbReference>
<dbReference type="SUPFAM" id="SSF49303">
    <property type="entry name" value="beta-Galactosidase/glucuronidase domain"/>
    <property type="match status" value="1"/>
</dbReference>
<evidence type="ECO:0000256" key="5">
    <source>
        <dbReference type="ARBA" id="ARBA00022807"/>
    </source>
</evidence>
<feature type="domain" description="Glycoside hydrolase family 2 catalytic" evidence="8">
    <location>
        <begin position="452"/>
        <end position="573"/>
    </location>
</feature>
<dbReference type="SUPFAM" id="SSF51445">
    <property type="entry name" value="(Trans)glycosidases"/>
    <property type="match status" value="1"/>
</dbReference>
<dbReference type="InterPro" id="IPR051913">
    <property type="entry name" value="GH2_Domain-Containing"/>
</dbReference>
<gene>
    <name evidence="12" type="ORF">FHX64_002677</name>
</gene>
<dbReference type="PRINTS" id="PR00132">
    <property type="entry name" value="GLHYDRLASE2"/>
</dbReference>
<feature type="domain" description="Glycoside hydrolase family 2 catalytic" evidence="8">
    <location>
        <begin position="368"/>
        <end position="446"/>
    </location>
</feature>
<keyword evidence="5" id="KW-0788">Thiol protease</keyword>
<protein>
    <submittedName>
        <fullName evidence="12">Beta-galactosidase</fullName>
        <ecNumber evidence="12">3.2.1.23</ecNumber>
    </submittedName>
</protein>
<dbReference type="Pfam" id="PF02836">
    <property type="entry name" value="Glyco_hydro_2_C"/>
    <property type="match status" value="2"/>
</dbReference>
<dbReference type="NCBIfam" id="NF041462">
    <property type="entry name" value="GalA"/>
    <property type="match status" value="1"/>
</dbReference>
<feature type="domain" description="DUF4982" evidence="10">
    <location>
        <begin position="665"/>
        <end position="721"/>
    </location>
</feature>
<dbReference type="InterPro" id="IPR006104">
    <property type="entry name" value="Glyco_hydro_2_N"/>
</dbReference>
<dbReference type="SUPFAM" id="SSF49785">
    <property type="entry name" value="Galactose-binding domain-like"/>
    <property type="match status" value="1"/>
</dbReference>
<evidence type="ECO:0000256" key="1">
    <source>
        <dbReference type="ARBA" id="ARBA00006067"/>
    </source>
</evidence>
<accession>A0A7W5H3C8</accession>
<name>A0A7W5H3C8_9PORP</name>
<dbReference type="Pfam" id="PF00703">
    <property type="entry name" value="Glyco_hydro_2"/>
    <property type="match status" value="1"/>
</dbReference>
<sequence length="841" mass="94519">MKICKAFMLNEAKSVCQMERNQKLNGWITFCRIVVVLLLLNPAKGDGQSIRQNGACIRVRENFDFDWQFHKGDIAMKHVVKAGGQGGITDVNVPVLNQPDTVIDYTNTNSARVFYPRDWKEVNLPHDWVVEGPFVPDDNLGSQPGANGYLPTGIGFYRKEFAIPASDEGRKISIEFEGIFRNSTVWVNGHLLGHHSSGYTPSNYDLTDFLRYGNEGKNVILVRVDARQPEGWWYEGGGIYRHVWLIVTDRLHVARFGTYITTPHISKEEATVSLKTTLKNEYDVAKKVMLISKIVDKRGVVLDTKTSSQTIAPLCTTEIAQTGAIHKPMLWSPETPNLYKVLTEVSTNGKIVDTYETTFGVRTIVINRNGVFLNGKLYPVKGTCNHQDFAGIGVALPNKINWYKLKLLKEVGSNAYRCSHNPPSPELLDMCDSMGMLVLDENRLLSSSKEGLNDLKTMLYRDRNHPSIFMWSMENEEWLEGTTMGRRILKTMVETTHKIDPTRPVTAAMNHGRNENGYCDVLDVVGYNYGDKGMAYVKDHQKYPNRIEFCTESTSFVSTRGEYANDWGKGYVSNLTKWEPNWGPFPGEDWADIVKYPYLGGTFVWTGFDYRGEPTPYRWPCVTSQFGFMDICGFPKDGYYAYKAAWTNKPVVHIFPHWNWPGKEGDSIQVHCYTNCQEVELFLNGKSIGKQKAVPFHQLIWNLVYEPGKLEAWGYKGGKVVTKDIVETTTAPSQVALNSDCSTLKADGCDVSVIRIAIKDAKGRVVPTADNLVKFSIEGPGKIIGTGNGNPSSHEPDKASQRKAFNGYCLVIVQSDKQIGEIRLKASSESLKSDEVDIKVE</sequence>
<dbReference type="Gene3D" id="2.60.120.260">
    <property type="entry name" value="Galactose-binding domain-like"/>
    <property type="match status" value="1"/>
</dbReference>
<dbReference type="InterPro" id="IPR032311">
    <property type="entry name" value="DUF4982"/>
</dbReference>
<dbReference type="InterPro" id="IPR036156">
    <property type="entry name" value="Beta-gal/glucu_dom_sf"/>
</dbReference>
<comment type="similarity">
    <text evidence="2">Belongs to the glycosyl hydrolase 2 family.</text>
</comment>
<dbReference type="Pfam" id="PF16355">
    <property type="entry name" value="DUF4982"/>
    <property type="match status" value="1"/>
</dbReference>
<dbReference type="InterPro" id="IPR017853">
    <property type="entry name" value="GH"/>
</dbReference>
<comment type="caution">
    <text evidence="12">The sequence shown here is derived from an EMBL/GenBank/DDBJ whole genome shotgun (WGS) entry which is preliminary data.</text>
</comment>
<dbReference type="InterPro" id="IPR040605">
    <property type="entry name" value="Glyco_hydro2_dom5"/>
</dbReference>
<feature type="domain" description="Glycosyl hydrolases family 2 sugar binding" evidence="9">
    <location>
        <begin position="153"/>
        <end position="246"/>
    </location>
</feature>
<dbReference type="PANTHER" id="PTHR42732">
    <property type="entry name" value="BETA-GALACTOSIDASE"/>
    <property type="match status" value="1"/>
</dbReference>
<keyword evidence="6 12" id="KW-0326">Glycosidase</keyword>
<dbReference type="Pfam" id="PF18565">
    <property type="entry name" value="Glyco_hydro2_C5"/>
    <property type="match status" value="1"/>
</dbReference>
<keyword evidence="4 12" id="KW-0378">Hydrolase</keyword>
<feature type="domain" description="Glycoside hydrolase family 2" evidence="11">
    <location>
        <begin position="737"/>
        <end position="836"/>
    </location>
</feature>
<dbReference type="RefSeq" id="WP_221202212.1">
    <property type="nucleotide sequence ID" value="NZ_JACHYB010000002.1"/>
</dbReference>
<dbReference type="InterPro" id="IPR008979">
    <property type="entry name" value="Galactose-bd-like_sf"/>
</dbReference>
<dbReference type="Proteomes" id="UP000544222">
    <property type="component" value="Unassembled WGS sequence"/>
</dbReference>